<keyword evidence="10" id="KW-1185">Reference proteome</keyword>
<protein>
    <submittedName>
        <fullName evidence="9">MFS transporter</fullName>
    </submittedName>
</protein>
<comment type="caution">
    <text evidence="9">The sequence shown here is derived from an EMBL/GenBank/DDBJ whole genome shotgun (WGS) entry which is preliminary data.</text>
</comment>
<dbReference type="PROSITE" id="PS50850">
    <property type="entry name" value="MFS"/>
    <property type="match status" value="1"/>
</dbReference>
<feature type="transmembrane region" description="Helical" evidence="7">
    <location>
        <begin position="128"/>
        <end position="149"/>
    </location>
</feature>
<dbReference type="InterPro" id="IPR005829">
    <property type="entry name" value="Sugar_transporter_CS"/>
</dbReference>
<feature type="transmembrane region" description="Helical" evidence="7">
    <location>
        <begin position="320"/>
        <end position="343"/>
    </location>
</feature>
<evidence type="ECO:0000259" key="8">
    <source>
        <dbReference type="PROSITE" id="PS50850"/>
    </source>
</evidence>
<sequence length="520" mass="51378">MRKWGPLVAVCLGVFMLLTDVSIVIVALPDIGTGLDMDFDGLQWVLDGYALALAALLLGLGALADRVGRRRVYTVGLVVFALASLACGLAPDGTTLVVARIVQAGGGAAMFATAMALLNLAYRGRDRAVAFGVWGSVSGAAAAVGPVAGGLLTEYLGWRSIFLVNLPLALAAVVLARRTLPESRDPGARRLDLPGAAAFTVAAGAAVLALIRGGTDGWTSPAVLGAGTAAVVALAVFALVERRSPHPLLAPALLRRPAFTGVLLCGAVYSATAFSGLPYVSLWLQSVLGLGPMAAGLTLLPMSVVAFAVPALAGRRLAALPVAVPLAGGLAVIGLGTLLQGVLDGSSGWAALLPGLALTGLGVGAVSPVLASAAMAAVPPERGGMAGGALNTFRQLGQALGIAVLGLVLHGGLRDALAGHPAAGPAPDATAGALASGRPPAGLPGDLLRTAFATGLDRTLLTAGLTALAGAALVAVLLRRRPGAAEGPAAGAAAQGASADGQVPARLTGAAVDRHQVARP</sequence>
<dbReference type="Pfam" id="PF07690">
    <property type="entry name" value="MFS_1"/>
    <property type="match status" value="1"/>
</dbReference>
<feature type="transmembrane region" description="Helical" evidence="7">
    <location>
        <begin position="396"/>
        <end position="413"/>
    </location>
</feature>
<feature type="region of interest" description="Disordered" evidence="6">
    <location>
        <begin position="486"/>
        <end position="520"/>
    </location>
</feature>
<organism evidence="9 10">
    <name type="scientific">Kitasatospora misakiensis</name>
    <dbReference type="NCBI Taxonomy" id="67330"/>
    <lineage>
        <taxon>Bacteria</taxon>
        <taxon>Bacillati</taxon>
        <taxon>Actinomycetota</taxon>
        <taxon>Actinomycetes</taxon>
        <taxon>Kitasatosporales</taxon>
        <taxon>Streptomycetaceae</taxon>
        <taxon>Kitasatospora</taxon>
    </lineage>
</organism>
<keyword evidence="2 7" id="KW-0812">Transmembrane</keyword>
<feature type="transmembrane region" description="Helical" evidence="7">
    <location>
        <begin position="196"/>
        <end position="215"/>
    </location>
</feature>
<feature type="transmembrane region" description="Helical" evidence="7">
    <location>
        <begin position="459"/>
        <end position="478"/>
    </location>
</feature>
<dbReference type="Proteomes" id="UP001595975">
    <property type="component" value="Unassembled WGS sequence"/>
</dbReference>
<feature type="transmembrane region" description="Helical" evidence="7">
    <location>
        <begin position="48"/>
        <end position="65"/>
    </location>
</feature>
<evidence type="ECO:0000256" key="5">
    <source>
        <dbReference type="ARBA" id="ARBA00023251"/>
    </source>
</evidence>
<evidence type="ECO:0000256" key="6">
    <source>
        <dbReference type="SAM" id="MobiDB-lite"/>
    </source>
</evidence>
<feature type="transmembrane region" description="Helical" evidence="7">
    <location>
        <begin position="261"/>
        <end position="284"/>
    </location>
</feature>
<dbReference type="PRINTS" id="PR01036">
    <property type="entry name" value="TCRTETB"/>
</dbReference>
<dbReference type="PROSITE" id="PS00216">
    <property type="entry name" value="SUGAR_TRANSPORT_1"/>
    <property type="match status" value="1"/>
</dbReference>
<proteinExistence type="predicted"/>
<name>A0ABW0WZJ3_9ACTN</name>
<feature type="transmembrane region" description="Helical" evidence="7">
    <location>
        <begin position="290"/>
        <end position="313"/>
    </location>
</feature>
<dbReference type="EMBL" id="JBHSOF010000011">
    <property type="protein sequence ID" value="MFC5663687.1"/>
    <property type="molecule type" value="Genomic_DNA"/>
</dbReference>
<accession>A0ABW0WZJ3</accession>
<dbReference type="CDD" id="cd17321">
    <property type="entry name" value="MFS_MMR_MDR_like"/>
    <property type="match status" value="1"/>
</dbReference>
<dbReference type="RefSeq" id="WP_380225355.1">
    <property type="nucleotide sequence ID" value="NZ_JBHSOF010000011.1"/>
</dbReference>
<feature type="transmembrane region" description="Helical" evidence="7">
    <location>
        <begin position="7"/>
        <end position="28"/>
    </location>
</feature>
<evidence type="ECO:0000313" key="10">
    <source>
        <dbReference type="Proteomes" id="UP001595975"/>
    </source>
</evidence>
<feature type="domain" description="Major facilitator superfamily (MFS) profile" evidence="8">
    <location>
        <begin position="6"/>
        <end position="482"/>
    </location>
</feature>
<feature type="transmembrane region" description="Helical" evidence="7">
    <location>
        <begin position="97"/>
        <end position="121"/>
    </location>
</feature>
<keyword evidence="4 7" id="KW-0472">Membrane</keyword>
<keyword evidence="5" id="KW-0046">Antibiotic resistance</keyword>
<evidence type="ECO:0000256" key="1">
    <source>
        <dbReference type="ARBA" id="ARBA00004651"/>
    </source>
</evidence>
<dbReference type="InterPro" id="IPR011701">
    <property type="entry name" value="MFS"/>
</dbReference>
<feature type="transmembrane region" description="Helical" evidence="7">
    <location>
        <begin position="155"/>
        <end position="176"/>
    </location>
</feature>
<dbReference type="SUPFAM" id="SSF103473">
    <property type="entry name" value="MFS general substrate transporter"/>
    <property type="match status" value="1"/>
</dbReference>
<dbReference type="InterPro" id="IPR036259">
    <property type="entry name" value="MFS_trans_sf"/>
</dbReference>
<comment type="subcellular location">
    <subcellularLocation>
        <location evidence="1">Cell membrane</location>
        <topology evidence="1">Multi-pass membrane protein</topology>
    </subcellularLocation>
</comment>
<keyword evidence="3 7" id="KW-1133">Transmembrane helix</keyword>
<feature type="transmembrane region" description="Helical" evidence="7">
    <location>
        <begin position="72"/>
        <end position="91"/>
    </location>
</feature>
<gene>
    <name evidence="9" type="ORF">ACFP3U_11915</name>
</gene>
<feature type="compositionally biased region" description="Low complexity" evidence="6">
    <location>
        <begin position="486"/>
        <end position="501"/>
    </location>
</feature>
<dbReference type="Gene3D" id="1.20.1720.10">
    <property type="entry name" value="Multidrug resistance protein D"/>
    <property type="match status" value="1"/>
</dbReference>
<dbReference type="PANTHER" id="PTHR42718:SF49">
    <property type="entry name" value="EXPORT PROTEIN"/>
    <property type="match status" value="1"/>
</dbReference>
<dbReference type="Gene3D" id="1.20.1250.20">
    <property type="entry name" value="MFS general substrate transporter like domains"/>
    <property type="match status" value="1"/>
</dbReference>
<evidence type="ECO:0000313" key="9">
    <source>
        <dbReference type="EMBL" id="MFC5663687.1"/>
    </source>
</evidence>
<feature type="transmembrane region" description="Helical" evidence="7">
    <location>
        <begin position="349"/>
        <end position="375"/>
    </location>
</feature>
<evidence type="ECO:0000256" key="4">
    <source>
        <dbReference type="ARBA" id="ARBA00023136"/>
    </source>
</evidence>
<dbReference type="InterPro" id="IPR020846">
    <property type="entry name" value="MFS_dom"/>
</dbReference>
<evidence type="ECO:0000256" key="3">
    <source>
        <dbReference type="ARBA" id="ARBA00022989"/>
    </source>
</evidence>
<evidence type="ECO:0000256" key="7">
    <source>
        <dbReference type="SAM" id="Phobius"/>
    </source>
</evidence>
<feature type="transmembrane region" description="Helical" evidence="7">
    <location>
        <begin position="221"/>
        <end position="240"/>
    </location>
</feature>
<evidence type="ECO:0000256" key="2">
    <source>
        <dbReference type="ARBA" id="ARBA00022692"/>
    </source>
</evidence>
<reference evidence="10" key="1">
    <citation type="journal article" date="2019" name="Int. J. Syst. Evol. Microbiol.">
        <title>The Global Catalogue of Microorganisms (GCM) 10K type strain sequencing project: providing services to taxonomists for standard genome sequencing and annotation.</title>
        <authorList>
            <consortium name="The Broad Institute Genomics Platform"/>
            <consortium name="The Broad Institute Genome Sequencing Center for Infectious Disease"/>
            <person name="Wu L."/>
            <person name="Ma J."/>
        </authorList>
    </citation>
    <scope>NUCLEOTIDE SEQUENCE [LARGE SCALE GENOMIC DNA]</scope>
    <source>
        <strain evidence="10">CGMCC 4.1437</strain>
    </source>
</reference>
<dbReference type="PANTHER" id="PTHR42718">
    <property type="entry name" value="MAJOR FACILITATOR SUPERFAMILY MULTIDRUG TRANSPORTER MFSC"/>
    <property type="match status" value="1"/>
</dbReference>